<dbReference type="Gene3D" id="2.40.30.110">
    <property type="entry name" value="Aminomethyltransferase beta-barrel domains"/>
    <property type="match status" value="1"/>
</dbReference>
<feature type="transmembrane region" description="Helical" evidence="1">
    <location>
        <begin position="65"/>
        <end position="83"/>
    </location>
</feature>
<dbReference type="RefSeq" id="WP_049892688.1">
    <property type="nucleotide sequence ID" value="NC_010369.1"/>
</dbReference>
<evidence type="ECO:0000256" key="1">
    <source>
        <dbReference type="SAM" id="Phobius"/>
    </source>
</evidence>
<dbReference type="InterPro" id="IPR013977">
    <property type="entry name" value="GcvT_C"/>
</dbReference>
<feature type="domain" description="Aminomethyltransferase C-terminal" evidence="2">
    <location>
        <begin position="103"/>
        <end position="169"/>
    </location>
</feature>
<dbReference type="SUPFAM" id="SSF101790">
    <property type="entry name" value="Aminomethyltransferase beta-barrel domain"/>
    <property type="match status" value="1"/>
</dbReference>
<evidence type="ECO:0000259" key="2">
    <source>
        <dbReference type="Pfam" id="PF08669"/>
    </source>
</evidence>
<reference evidence="3 4" key="1">
    <citation type="journal article" date="2008" name="Genomics">
        <title>Evolution in the laboratory: the genome of Halobacterium salinarum strain R1 compared to that of strain NRC-1.</title>
        <authorList>
            <person name="Pfeiffer F."/>
            <person name="Schuster S.C."/>
            <person name="Broicher A."/>
            <person name="Falb M."/>
            <person name="Palm P."/>
            <person name="Rodewald K."/>
            <person name="Ruepp A."/>
            <person name="Soppa J."/>
            <person name="Tittor J."/>
            <person name="Oesterhelt D."/>
        </authorList>
    </citation>
    <scope>NUCLEOTIDE SEQUENCE [LARGE SCALE GENOMIC DNA]</scope>
    <source>
        <strain evidence="4">ATCC 29341 / DSM 671 / R1</strain>
        <plasmid evidence="4">Plasmid PHS2</plasmid>
    </source>
</reference>
<keyword evidence="1" id="KW-0472">Membrane</keyword>
<feature type="transmembrane region" description="Helical" evidence="1">
    <location>
        <begin position="34"/>
        <end position="53"/>
    </location>
</feature>
<organism evidence="3 4">
    <name type="scientific">Halobacterium salinarum (strain ATCC 29341 / DSM 671 / R1)</name>
    <dbReference type="NCBI Taxonomy" id="478009"/>
    <lineage>
        <taxon>Archaea</taxon>
        <taxon>Methanobacteriati</taxon>
        <taxon>Methanobacteriota</taxon>
        <taxon>Stenosarchaea group</taxon>
        <taxon>Halobacteria</taxon>
        <taxon>Halobacteriales</taxon>
        <taxon>Halobacteriaceae</taxon>
        <taxon>Halobacterium</taxon>
        <taxon>Halobacterium salinarum NRC-34001</taxon>
    </lineage>
</organism>
<sequence>MTWVPAIILFGSTIFPIGYYLSSPNRTQTGRTGTISILIPLIGLLLGTALLLGSLGPLTANPLRLAVSIAGVLEVLVVVGFLTPRVIGATLGEYIANTLLNRTVVNAGYPVLVNDEVVACTCRADYDYSINAGIACAYLPTEYTDVGQSVEIEYGGGRYDATVRSSPLFNS</sequence>
<dbReference type="HOGENOM" id="CLU_1559441_0_0_2"/>
<dbReference type="InterPro" id="IPR029043">
    <property type="entry name" value="GcvT/YgfZ_C"/>
</dbReference>
<dbReference type="KEGG" id="hsl:OE_6357F"/>
<geneLocation type="plasmid" evidence="3 4">
    <name>PHS2</name>
</geneLocation>
<gene>
    <name evidence="3" type="ordered locus">OE_6357F</name>
</gene>
<dbReference type="EMBL" id="AM774417">
    <property type="protein sequence ID" value="CAP15414.2"/>
    <property type="molecule type" value="Genomic_DNA"/>
</dbReference>
<keyword evidence="1" id="KW-1133">Transmembrane helix</keyword>
<evidence type="ECO:0000313" key="4">
    <source>
        <dbReference type="Proteomes" id="UP000001321"/>
    </source>
</evidence>
<feature type="transmembrane region" description="Helical" evidence="1">
    <location>
        <begin position="6"/>
        <end position="22"/>
    </location>
</feature>
<name>B0R9A7_HALS3</name>
<dbReference type="Pfam" id="PF08669">
    <property type="entry name" value="GCV_T_C"/>
    <property type="match status" value="1"/>
</dbReference>
<proteinExistence type="predicted"/>
<accession>B0R9A7</accession>
<dbReference type="EnsemblBacteria" id="CAP15414">
    <property type="protein sequence ID" value="CAP15414"/>
    <property type="gene ID" value="OE_6357F"/>
</dbReference>
<dbReference type="AlphaFoldDB" id="B0R9A7"/>
<keyword evidence="1" id="KW-0812">Transmembrane</keyword>
<keyword evidence="3" id="KW-0614">Plasmid</keyword>
<dbReference type="Proteomes" id="UP000001321">
    <property type="component" value="Plasmid PHS2"/>
</dbReference>
<dbReference type="GeneID" id="5955200"/>
<evidence type="ECO:0000313" key="3">
    <source>
        <dbReference type="EMBL" id="CAP15414.2"/>
    </source>
</evidence>
<protein>
    <recommendedName>
        <fullName evidence="2">Aminomethyltransferase C-terminal domain-containing protein</fullName>
    </recommendedName>
</protein>